<organism evidence="3 4">
    <name type="scientific">Coregonus suidteri</name>
    <dbReference type="NCBI Taxonomy" id="861788"/>
    <lineage>
        <taxon>Eukaryota</taxon>
        <taxon>Metazoa</taxon>
        <taxon>Chordata</taxon>
        <taxon>Craniata</taxon>
        <taxon>Vertebrata</taxon>
        <taxon>Euteleostomi</taxon>
        <taxon>Actinopterygii</taxon>
        <taxon>Neopterygii</taxon>
        <taxon>Teleostei</taxon>
        <taxon>Protacanthopterygii</taxon>
        <taxon>Salmoniformes</taxon>
        <taxon>Salmonidae</taxon>
        <taxon>Coregoninae</taxon>
        <taxon>Coregonus</taxon>
    </lineage>
</organism>
<dbReference type="CDD" id="cd00104">
    <property type="entry name" value="KAZAL_FS"/>
    <property type="match status" value="1"/>
</dbReference>
<dbReference type="GO" id="GO:0030154">
    <property type="term" value="P:cell differentiation"/>
    <property type="evidence" value="ECO:0007669"/>
    <property type="project" value="TreeGrafter"/>
</dbReference>
<evidence type="ECO:0000259" key="2">
    <source>
        <dbReference type="PROSITE" id="PS51465"/>
    </source>
</evidence>
<dbReference type="InterPro" id="IPR050653">
    <property type="entry name" value="Prot_Inhib_GrowthFact_Antg"/>
</dbReference>
<accession>A0AAN8KW35</accession>
<dbReference type="PANTHER" id="PTHR10913">
    <property type="entry name" value="FOLLISTATIN-RELATED"/>
    <property type="match status" value="1"/>
</dbReference>
<evidence type="ECO:0000256" key="1">
    <source>
        <dbReference type="ARBA" id="ARBA00023157"/>
    </source>
</evidence>
<dbReference type="SMART" id="SM00280">
    <property type="entry name" value="KAZAL"/>
    <property type="match status" value="1"/>
</dbReference>
<keyword evidence="4" id="KW-1185">Reference proteome</keyword>
<dbReference type="PROSITE" id="PS51465">
    <property type="entry name" value="KAZAL_2"/>
    <property type="match status" value="1"/>
</dbReference>
<sequence length="160" mass="18019">MVCLWTYRNRPMRSPRWCSLAFLLGVVSLGVGVGVIEGRPGKEEGFGLPPYRPVVRFRHKDGIPGSLRIKGFLGHNNGFQSPCEQKYCGLGRHCVVNHESGKGECNCLDHCKPHYKPVCGSDNKLYQNHCELHRASCLGAQRITVMHSEECFYKGKNYHS</sequence>
<dbReference type="Gene3D" id="3.30.60.30">
    <property type="match status" value="1"/>
</dbReference>
<proteinExistence type="predicted"/>
<dbReference type="PANTHER" id="PTHR10913:SF44">
    <property type="entry name" value="FOLLISTATIN-RELATED PROTEIN 5"/>
    <property type="match status" value="1"/>
</dbReference>
<reference evidence="3 4" key="1">
    <citation type="submission" date="2021-04" db="EMBL/GenBank/DDBJ databases">
        <authorList>
            <person name="De Guttry C."/>
            <person name="Zahm M."/>
            <person name="Klopp C."/>
            <person name="Cabau C."/>
            <person name="Louis A."/>
            <person name="Berthelot C."/>
            <person name="Parey E."/>
            <person name="Roest Crollius H."/>
            <person name="Montfort J."/>
            <person name="Robinson-Rechavi M."/>
            <person name="Bucao C."/>
            <person name="Bouchez O."/>
            <person name="Gislard M."/>
            <person name="Lluch J."/>
            <person name="Milhes M."/>
            <person name="Lampietro C."/>
            <person name="Lopez Roques C."/>
            <person name="Donnadieu C."/>
            <person name="Braasch I."/>
            <person name="Desvignes T."/>
            <person name="Postlethwait J."/>
            <person name="Bobe J."/>
            <person name="Wedekind C."/>
            <person name="Guiguen Y."/>
        </authorList>
    </citation>
    <scope>NUCLEOTIDE SEQUENCE [LARGE SCALE GENOMIC DNA]</scope>
    <source>
        <strain evidence="3">Cs_M1</strain>
        <tissue evidence="3">Blood</tissue>
    </source>
</reference>
<evidence type="ECO:0000313" key="3">
    <source>
        <dbReference type="EMBL" id="KAK6298572.1"/>
    </source>
</evidence>
<keyword evidence="1" id="KW-1015">Disulfide bond</keyword>
<dbReference type="InterPro" id="IPR036058">
    <property type="entry name" value="Kazal_dom_sf"/>
</dbReference>
<dbReference type="GO" id="GO:0030510">
    <property type="term" value="P:regulation of BMP signaling pathway"/>
    <property type="evidence" value="ECO:0007669"/>
    <property type="project" value="TreeGrafter"/>
</dbReference>
<protein>
    <recommendedName>
        <fullName evidence="2">Kazal-like domain-containing protein</fullName>
    </recommendedName>
</protein>
<dbReference type="Proteomes" id="UP001356427">
    <property type="component" value="Unassembled WGS sequence"/>
</dbReference>
<dbReference type="FunFam" id="3.30.60.30:FF:000007">
    <property type="entry name" value="follistatin-related protein 5 isoform X1"/>
    <property type="match status" value="1"/>
</dbReference>
<gene>
    <name evidence="3" type="ORF">J4Q44_G00316270</name>
</gene>
<dbReference type="Pfam" id="PF07648">
    <property type="entry name" value="Kazal_2"/>
    <property type="match status" value="1"/>
</dbReference>
<dbReference type="InterPro" id="IPR002350">
    <property type="entry name" value="Kazal_dom"/>
</dbReference>
<dbReference type="GO" id="GO:0005615">
    <property type="term" value="C:extracellular space"/>
    <property type="evidence" value="ECO:0007669"/>
    <property type="project" value="TreeGrafter"/>
</dbReference>
<dbReference type="EMBL" id="JAGTTL010000030">
    <property type="protein sequence ID" value="KAK6298572.1"/>
    <property type="molecule type" value="Genomic_DNA"/>
</dbReference>
<evidence type="ECO:0000313" key="4">
    <source>
        <dbReference type="Proteomes" id="UP001356427"/>
    </source>
</evidence>
<name>A0AAN8KW35_9TELE</name>
<dbReference type="SUPFAM" id="SSF100895">
    <property type="entry name" value="Kazal-type serine protease inhibitors"/>
    <property type="match status" value="1"/>
</dbReference>
<feature type="domain" description="Kazal-like" evidence="2">
    <location>
        <begin position="99"/>
        <end position="153"/>
    </location>
</feature>
<comment type="caution">
    <text evidence="3">The sequence shown here is derived from an EMBL/GenBank/DDBJ whole genome shotgun (WGS) entry which is preliminary data.</text>
</comment>
<dbReference type="AlphaFoldDB" id="A0AAN8KW35"/>